<keyword evidence="1" id="KW-0812">Transmembrane</keyword>
<dbReference type="RefSeq" id="WP_342755936.1">
    <property type="nucleotide sequence ID" value="NZ_CP146256.1"/>
</dbReference>
<reference evidence="2 3" key="1">
    <citation type="submission" date="2024-02" db="EMBL/GenBank/DDBJ databases">
        <title>Bacterial strain from lacustrine sediment.</title>
        <authorList>
            <person name="Petit C."/>
            <person name="Fadhlaoui K."/>
        </authorList>
    </citation>
    <scope>NUCLEOTIDE SEQUENCE [LARGE SCALE GENOMIC DNA]</scope>
    <source>
        <strain evidence="2 3">IPX-CK</strain>
    </source>
</reference>
<organism evidence="2 3">
    <name type="scientific">Kineothrix sedimenti</name>
    <dbReference type="NCBI Taxonomy" id="3123317"/>
    <lineage>
        <taxon>Bacteria</taxon>
        <taxon>Bacillati</taxon>
        <taxon>Bacillota</taxon>
        <taxon>Clostridia</taxon>
        <taxon>Lachnospirales</taxon>
        <taxon>Lachnospiraceae</taxon>
        <taxon>Kineothrix</taxon>
    </lineage>
</organism>
<protein>
    <submittedName>
        <fullName evidence="2">Uncharacterized protein</fullName>
    </submittedName>
</protein>
<gene>
    <name evidence="2" type="ORF">V6984_12335</name>
</gene>
<accession>A0ABZ3EQ50</accession>
<evidence type="ECO:0000256" key="1">
    <source>
        <dbReference type="SAM" id="Phobius"/>
    </source>
</evidence>
<dbReference type="EMBL" id="CP146256">
    <property type="protein sequence ID" value="XAH72318.1"/>
    <property type="molecule type" value="Genomic_DNA"/>
</dbReference>
<feature type="transmembrane region" description="Helical" evidence="1">
    <location>
        <begin position="47"/>
        <end position="69"/>
    </location>
</feature>
<name>A0ABZ3EQ50_9FIRM</name>
<sequence length="188" mass="22178">MYQKIELYDDRIKNMKYSTLFLIILWLMGISLIAAVFLGVANKVITISPYTFIFLFHAVAILSVVWLGVSRWISNIVSRLISDIRRFLAKEKLKKSPNDEILWKKFDIDSLNKKGMNFYNKRVMVDIFGNDIRKPNELVFGRSMPGGKKNKIVPFKEFKFKYIPSNWTSIKRYINVEGKEMVVFWYDL</sequence>
<evidence type="ECO:0000313" key="2">
    <source>
        <dbReference type="EMBL" id="XAH72318.1"/>
    </source>
</evidence>
<dbReference type="Proteomes" id="UP001451571">
    <property type="component" value="Chromosome"/>
</dbReference>
<feature type="transmembrane region" description="Helical" evidence="1">
    <location>
        <begin position="20"/>
        <end position="41"/>
    </location>
</feature>
<evidence type="ECO:0000313" key="3">
    <source>
        <dbReference type="Proteomes" id="UP001451571"/>
    </source>
</evidence>
<keyword evidence="1" id="KW-1133">Transmembrane helix</keyword>
<keyword evidence="3" id="KW-1185">Reference proteome</keyword>
<proteinExistence type="predicted"/>
<keyword evidence="1" id="KW-0472">Membrane</keyword>